<dbReference type="PANTHER" id="PTHR33096">
    <property type="entry name" value="CXC2 DOMAIN-CONTAINING PROTEIN"/>
    <property type="match status" value="1"/>
</dbReference>
<dbReference type="AlphaFoldDB" id="A0A0C9W6T8"/>
<name>A0A0C9W6T8_9AGAM</name>
<feature type="non-terminal residue" evidence="2">
    <location>
        <position position="266"/>
    </location>
</feature>
<dbReference type="PANTHER" id="PTHR33096:SF1">
    <property type="entry name" value="CXC1-LIKE CYSTEINE CLUSTER ASSOCIATED WITH KDZ TRANSPOSASES DOMAIN-CONTAINING PROTEIN"/>
    <property type="match status" value="1"/>
</dbReference>
<feature type="non-terminal residue" evidence="2">
    <location>
        <position position="1"/>
    </location>
</feature>
<evidence type="ECO:0000313" key="2">
    <source>
        <dbReference type="EMBL" id="KIJ57977.1"/>
    </source>
</evidence>
<feature type="region of interest" description="Disordered" evidence="1">
    <location>
        <begin position="223"/>
        <end position="248"/>
    </location>
</feature>
<dbReference type="OrthoDB" id="3364670at2759"/>
<evidence type="ECO:0000313" key="3">
    <source>
        <dbReference type="Proteomes" id="UP000053820"/>
    </source>
</evidence>
<organism evidence="2 3">
    <name type="scientific">Hydnomerulius pinastri MD-312</name>
    <dbReference type="NCBI Taxonomy" id="994086"/>
    <lineage>
        <taxon>Eukaryota</taxon>
        <taxon>Fungi</taxon>
        <taxon>Dikarya</taxon>
        <taxon>Basidiomycota</taxon>
        <taxon>Agaricomycotina</taxon>
        <taxon>Agaricomycetes</taxon>
        <taxon>Agaricomycetidae</taxon>
        <taxon>Boletales</taxon>
        <taxon>Boletales incertae sedis</taxon>
        <taxon>Leucogyrophana</taxon>
    </lineage>
</organism>
<reference evidence="2 3" key="1">
    <citation type="submission" date="2014-04" db="EMBL/GenBank/DDBJ databases">
        <title>Evolutionary Origins and Diversification of the Mycorrhizal Mutualists.</title>
        <authorList>
            <consortium name="DOE Joint Genome Institute"/>
            <consortium name="Mycorrhizal Genomics Consortium"/>
            <person name="Kohler A."/>
            <person name="Kuo A."/>
            <person name="Nagy L.G."/>
            <person name="Floudas D."/>
            <person name="Copeland A."/>
            <person name="Barry K.W."/>
            <person name="Cichocki N."/>
            <person name="Veneault-Fourrey C."/>
            <person name="LaButti K."/>
            <person name="Lindquist E.A."/>
            <person name="Lipzen A."/>
            <person name="Lundell T."/>
            <person name="Morin E."/>
            <person name="Murat C."/>
            <person name="Riley R."/>
            <person name="Ohm R."/>
            <person name="Sun H."/>
            <person name="Tunlid A."/>
            <person name="Henrissat B."/>
            <person name="Grigoriev I.V."/>
            <person name="Hibbett D.S."/>
            <person name="Martin F."/>
        </authorList>
    </citation>
    <scope>NUCLEOTIDE SEQUENCE [LARGE SCALE GENOMIC DNA]</scope>
    <source>
        <strain evidence="2 3">MD-312</strain>
    </source>
</reference>
<evidence type="ECO:0000256" key="1">
    <source>
        <dbReference type="SAM" id="MobiDB-lite"/>
    </source>
</evidence>
<protein>
    <submittedName>
        <fullName evidence="2">Uncharacterized protein</fullName>
    </submittedName>
</protein>
<accession>A0A0C9W6T8</accession>
<gene>
    <name evidence="2" type="ORF">HYDPIDRAFT_73001</name>
</gene>
<proteinExistence type="predicted"/>
<dbReference type="HOGENOM" id="CLU_041329_2_0_1"/>
<dbReference type="EMBL" id="KN840028">
    <property type="protein sequence ID" value="KIJ57977.1"/>
    <property type="molecule type" value="Genomic_DNA"/>
</dbReference>
<dbReference type="Proteomes" id="UP000053820">
    <property type="component" value="Unassembled WGS sequence"/>
</dbReference>
<keyword evidence="3" id="KW-1185">Reference proteome</keyword>
<sequence length="266" mass="29598">AIGSFFEWDKLDRAVSGKDKALGTKLHQQTQKAIAKRQPALMSAIKKFNKYCEQLEEAYDPAYAIPLPTPLPTKLADLHNDQTLLQDVWIAPSIGEIPHWLEDSSVRDGIRALLKHDRCREEQHRLGIEADNMCRWFGLELSAVELALRQPENSSFQLILQHRREAMLELQEQWPTTLASSVRYAGQAKEAVSLAESLSGISSTMELYWLMPVVCSLPSENVAEEDGESMGMDDSGPVTDSEPTLDPDQVLLGDVLVGGEIGNNDN</sequence>